<dbReference type="InterPro" id="IPR000485">
    <property type="entry name" value="AsnC-type_HTH_dom"/>
</dbReference>
<dbReference type="GO" id="GO:0005829">
    <property type="term" value="C:cytosol"/>
    <property type="evidence" value="ECO:0007669"/>
    <property type="project" value="TreeGrafter"/>
</dbReference>
<dbReference type="InterPro" id="IPR011008">
    <property type="entry name" value="Dimeric_a/b-barrel"/>
</dbReference>
<feature type="domain" description="HTH asnC-type" evidence="4">
    <location>
        <begin position="9"/>
        <end position="70"/>
    </location>
</feature>
<organism evidence="5 6">
    <name type="scientific">Devosia sediminis</name>
    <dbReference type="NCBI Taxonomy" id="2798801"/>
    <lineage>
        <taxon>Bacteria</taxon>
        <taxon>Pseudomonadati</taxon>
        <taxon>Pseudomonadota</taxon>
        <taxon>Alphaproteobacteria</taxon>
        <taxon>Hyphomicrobiales</taxon>
        <taxon>Devosiaceae</taxon>
        <taxon>Devosia</taxon>
    </lineage>
</organism>
<dbReference type="InterPro" id="IPR036390">
    <property type="entry name" value="WH_DNA-bd_sf"/>
</dbReference>
<evidence type="ECO:0000256" key="2">
    <source>
        <dbReference type="ARBA" id="ARBA00023125"/>
    </source>
</evidence>
<proteinExistence type="predicted"/>
<evidence type="ECO:0000256" key="1">
    <source>
        <dbReference type="ARBA" id="ARBA00023015"/>
    </source>
</evidence>
<dbReference type="GO" id="GO:0043565">
    <property type="term" value="F:sequence-specific DNA binding"/>
    <property type="evidence" value="ECO:0007669"/>
    <property type="project" value="InterPro"/>
</dbReference>
<comment type="caution">
    <text evidence="5">The sequence shown here is derived from an EMBL/GenBank/DDBJ whole genome shotgun (WGS) entry which is preliminary data.</text>
</comment>
<accession>A0A934IYF5</accession>
<sequence length="174" mass="19848">MQGASRIRLDEIDIRLLSVLQREGRISKTDLADRINLSVSACFERMQKLEQAKLIQSYHAVVNPAIFGNLQMFHAHIILKTHRAVDFGMFENYVRQISMITECYALGGGVDYSIKVFASTVSQYQRLIDDMLDANLGVDRYFTYIVTKVIKVRDLTVTELQDIRRDGDNDLLAG</sequence>
<dbReference type="PROSITE" id="PS50956">
    <property type="entry name" value="HTH_ASNC_2"/>
    <property type="match status" value="1"/>
</dbReference>
<dbReference type="GO" id="GO:0043200">
    <property type="term" value="P:response to amino acid"/>
    <property type="evidence" value="ECO:0007669"/>
    <property type="project" value="TreeGrafter"/>
</dbReference>
<gene>
    <name evidence="5" type="ORF">JEQ47_11655</name>
</gene>
<dbReference type="Gene3D" id="3.30.70.920">
    <property type="match status" value="1"/>
</dbReference>
<keyword evidence="2" id="KW-0238">DNA-binding</keyword>
<dbReference type="PRINTS" id="PR00033">
    <property type="entry name" value="HTHASNC"/>
</dbReference>
<name>A0A934IYF5_9HYPH</name>
<dbReference type="InterPro" id="IPR019888">
    <property type="entry name" value="Tscrpt_reg_AsnC-like"/>
</dbReference>
<evidence type="ECO:0000313" key="6">
    <source>
        <dbReference type="Proteomes" id="UP000602124"/>
    </source>
</evidence>
<protein>
    <submittedName>
        <fullName evidence="5">Lrp/AsnC family transcriptional regulator</fullName>
    </submittedName>
</protein>
<keyword evidence="3" id="KW-0804">Transcription</keyword>
<dbReference type="RefSeq" id="WP_198876561.1">
    <property type="nucleotide sequence ID" value="NZ_JAEKMH010000002.1"/>
</dbReference>
<dbReference type="Gene3D" id="1.10.10.10">
    <property type="entry name" value="Winged helix-like DNA-binding domain superfamily/Winged helix DNA-binding domain"/>
    <property type="match status" value="1"/>
</dbReference>
<evidence type="ECO:0000259" key="4">
    <source>
        <dbReference type="PROSITE" id="PS50956"/>
    </source>
</evidence>
<dbReference type="Proteomes" id="UP000602124">
    <property type="component" value="Unassembled WGS sequence"/>
</dbReference>
<dbReference type="InterPro" id="IPR019887">
    <property type="entry name" value="Tscrpt_reg_AsnC/Lrp_C"/>
</dbReference>
<keyword evidence="1" id="KW-0805">Transcription regulation</keyword>
<dbReference type="SUPFAM" id="SSF46785">
    <property type="entry name" value="Winged helix' DNA-binding domain"/>
    <property type="match status" value="1"/>
</dbReference>
<dbReference type="SUPFAM" id="SSF54909">
    <property type="entry name" value="Dimeric alpha+beta barrel"/>
    <property type="match status" value="1"/>
</dbReference>
<evidence type="ECO:0000313" key="5">
    <source>
        <dbReference type="EMBL" id="MBJ3785380.1"/>
    </source>
</evidence>
<dbReference type="Pfam" id="PF13412">
    <property type="entry name" value="HTH_24"/>
    <property type="match status" value="1"/>
</dbReference>
<dbReference type="Pfam" id="PF01037">
    <property type="entry name" value="AsnC_trans_reg"/>
    <property type="match status" value="1"/>
</dbReference>
<evidence type="ECO:0000256" key="3">
    <source>
        <dbReference type="ARBA" id="ARBA00023163"/>
    </source>
</evidence>
<dbReference type="EMBL" id="JAEKMH010000002">
    <property type="protein sequence ID" value="MBJ3785380.1"/>
    <property type="molecule type" value="Genomic_DNA"/>
</dbReference>
<dbReference type="SMART" id="SM00344">
    <property type="entry name" value="HTH_ASNC"/>
    <property type="match status" value="1"/>
</dbReference>
<dbReference type="AlphaFoldDB" id="A0A934IYF5"/>
<dbReference type="PANTHER" id="PTHR30154:SF34">
    <property type="entry name" value="TRANSCRIPTIONAL REGULATOR AZLB"/>
    <property type="match status" value="1"/>
</dbReference>
<dbReference type="InterPro" id="IPR036388">
    <property type="entry name" value="WH-like_DNA-bd_sf"/>
</dbReference>
<keyword evidence="6" id="KW-1185">Reference proteome</keyword>
<reference evidence="5" key="1">
    <citation type="submission" date="2020-12" db="EMBL/GenBank/DDBJ databases">
        <title>Devosia sp. MSA67 isolated from Mo River.</title>
        <authorList>
            <person name="Ma F."/>
            <person name="Zi Z."/>
        </authorList>
    </citation>
    <scope>NUCLEOTIDE SEQUENCE</scope>
    <source>
        <strain evidence="5">MSA67</strain>
    </source>
</reference>
<dbReference type="PANTHER" id="PTHR30154">
    <property type="entry name" value="LEUCINE-RESPONSIVE REGULATORY PROTEIN"/>
    <property type="match status" value="1"/>
</dbReference>